<keyword evidence="1" id="KW-0342">GTP-binding</keyword>
<name>A0A438F6U0_VITVI</name>
<dbReference type="OrthoDB" id="347018at2759"/>
<dbReference type="InterPro" id="IPR036346">
    <property type="entry name" value="GTP-bd_prot_GTP1/OBG_C_sf"/>
</dbReference>
<evidence type="ECO:0000313" key="5">
    <source>
        <dbReference type="Proteomes" id="UP000288805"/>
    </source>
</evidence>
<organism evidence="4 5">
    <name type="scientific">Vitis vinifera</name>
    <name type="common">Grape</name>
    <dbReference type="NCBI Taxonomy" id="29760"/>
    <lineage>
        <taxon>Eukaryota</taxon>
        <taxon>Viridiplantae</taxon>
        <taxon>Streptophyta</taxon>
        <taxon>Embryophyta</taxon>
        <taxon>Tracheophyta</taxon>
        <taxon>Spermatophyta</taxon>
        <taxon>Magnoliopsida</taxon>
        <taxon>eudicotyledons</taxon>
        <taxon>Gunneridae</taxon>
        <taxon>Pentapetalae</taxon>
        <taxon>rosids</taxon>
        <taxon>Vitales</taxon>
        <taxon>Vitaceae</taxon>
        <taxon>Viteae</taxon>
        <taxon>Vitis</taxon>
    </lineage>
</organism>
<accession>A0A438F6U0</accession>
<dbReference type="GO" id="GO:0005525">
    <property type="term" value="F:GTP binding"/>
    <property type="evidence" value="ECO:0007669"/>
    <property type="project" value="UniProtKB-KW"/>
</dbReference>
<evidence type="ECO:0000256" key="1">
    <source>
        <dbReference type="ARBA" id="ARBA00023134"/>
    </source>
</evidence>
<feature type="region of interest" description="Disordered" evidence="2">
    <location>
        <begin position="60"/>
        <end position="83"/>
    </location>
</feature>
<reference evidence="4 5" key="1">
    <citation type="journal article" date="2018" name="PLoS Genet.">
        <title>Population sequencing reveals clonal diversity and ancestral inbreeding in the grapevine cultivar Chardonnay.</title>
        <authorList>
            <person name="Roach M.J."/>
            <person name="Johnson D.L."/>
            <person name="Bohlmann J."/>
            <person name="van Vuuren H.J."/>
            <person name="Jones S.J."/>
            <person name="Pretorius I.S."/>
            <person name="Schmidt S.A."/>
            <person name="Borneman A.R."/>
        </authorList>
    </citation>
    <scope>NUCLEOTIDE SEQUENCE [LARGE SCALE GENOMIC DNA]</scope>
    <source>
        <strain evidence="5">cv. Chardonnay</strain>
        <tissue evidence="4">Leaf</tissue>
    </source>
</reference>
<evidence type="ECO:0000256" key="2">
    <source>
        <dbReference type="SAM" id="MobiDB-lite"/>
    </source>
</evidence>
<gene>
    <name evidence="4" type="primary">OBGL_0</name>
    <name evidence="4" type="ORF">CK203_085222</name>
</gene>
<comment type="caution">
    <text evidence="4">The sequence shown here is derived from an EMBL/GenBank/DDBJ whole genome shotgun (WGS) entry which is preliminary data.</text>
</comment>
<dbReference type="Pfam" id="PF09269">
    <property type="entry name" value="DUF1967"/>
    <property type="match status" value="1"/>
</dbReference>
<keyword evidence="1" id="KW-0547">Nucleotide-binding</keyword>
<evidence type="ECO:0000313" key="4">
    <source>
        <dbReference type="EMBL" id="RVW55734.1"/>
    </source>
</evidence>
<dbReference type="SUPFAM" id="SSF102741">
    <property type="entry name" value="Obg GTP-binding protein C-terminal domain"/>
    <property type="match status" value="1"/>
</dbReference>
<dbReference type="AlphaFoldDB" id="A0A438F6U0"/>
<dbReference type="Gene3D" id="3.30.300.350">
    <property type="entry name" value="GTP-binding protein OBG, C-terminal domain"/>
    <property type="match status" value="1"/>
</dbReference>
<feature type="domain" description="OCT" evidence="3">
    <location>
        <begin position="1"/>
        <end position="59"/>
    </location>
</feature>
<dbReference type="PROSITE" id="PS51881">
    <property type="entry name" value="OCT"/>
    <property type="match status" value="1"/>
</dbReference>
<dbReference type="EMBL" id="QGNW01001108">
    <property type="protein sequence ID" value="RVW55734.1"/>
    <property type="molecule type" value="Genomic_DNA"/>
</dbReference>
<evidence type="ECO:0000259" key="3">
    <source>
        <dbReference type="PROSITE" id="PS51881"/>
    </source>
</evidence>
<proteinExistence type="predicted"/>
<dbReference type="InterPro" id="IPR015349">
    <property type="entry name" value="OCT_dom"/>
</dbReference>
<sequence length="83" mass="9614">MLIHLTDIHKCLFWNRYIESDRRFQHVLEACGVNKSLIKLGVKEGDTVIVGEMEMVWHDSADSSGPSNVRKESTDSVKWPQWK</sequence>
<protein>
    <submittedName>
        <fullName evidence="4">GTP-binding protein OBGC, chloroplastic</fullName>
    </submittedName>
</protein>
<dbReference type="Proteomes" id="UP000288805">
    <property type="component" value="Unassembled WGS sequence"/>
</dbReference>